<name>A0ABR3LTB9_9TELE</name>
<evidence type="ECO:0000313" key="3">
    <source>
        <dbReference type="Proteomes" id="UP001558613"/>
    </source>
</evidence>
<protein>
    <submittedName>
        <fullName evidence="2">Uncharacterized protein</fullName>
    </submittedName>
</protein>
<feature type="compositionally biased region" description="Polar residues" evidence="1">
    <location>
        <begin position="49"/>
        <end position="58"/>
    </location>
</feature>
<proteinExistence type="predicted"/>
<evidence type="ECO:0000313" key="2">
    <source>
        <dbReference type="EMBL" id="KAL1254994.1"/>
    </source>
</evidence>
<organism evidence="2 3">
    <name type="scientific">Cirrhinus molitorella</name>
    <name type="common">mud carp</name>
    <dbReference type="NCBI Taxonomy" id="172907"/>
    <lineage>
        <taxon>Eukaryota</taxon>
        <taxon>Metazoa</taxon>
        <taxon>Chordata</taxon>
        <taxon>Craniata</taxon>
        <taxon>Vertebrata</taxon>
        <taxon>Euteleostomi</taxon>
        <taxon>Actinopterygii</taxon>
        <taxon>Neopterygii</taxon>
        <taxon>Teleostei</taxon>
        <taxon>Ostariophysi</taxon>
        <taxon>Cypriniformes</taxon>
        <taxon>Cyprinidae</taxon>
        <taxon>Labeoninae</taxon>
        <taxon>Labeonini</taxon>
        <taxon>Cirrhinus</taxon>
    </lineage>
</organism>
<evidence type="ECO:0000256" key="1">
    <source>
        <dbReference type="SAM" id="MobiDB-lite"/>
    </source>
</evidence>
<keyword evidence="3" id="KW-1185">Reference proteome</keyword>
<feature type="region of interest" description="Disordered" evidence="1">
    <location>
        <begin position="31"/>
        <end position="73"/>
    </location>
</feature>
<feature type="compositionally biased region" description="Basic and acidic residues" evidence="1">
    <location>
        <begin position="36"/>
        <end position="48"/>
    </location>
</feature>
<accession>A0ABR3LTB9</accession>
<feature type="compositionally biased region" description="Basic and acidic residues" evidence="1">
    <location>
        <begin position="61"/>
        <end position="73"/>
    </location>
</feature>
<comment type="caution">
    <text evidence="2">The sequence shown here is derived from an EMBL/GenBank/DDBJ whole genome shotgun (WGS) entry which is preliminary data.</text>
</comment>
<reference evidence="2 3" key="1">
    <citation type="submission" date="2023-09" db="EMBL/GenBank/DDBJ databases">
        <authorList>
            <person name="Wang M."/>
        </authorList>
    </citation>
    <scope>NUCLEOTIDE SEQUENCE [LARGE SCALE GENOMIC DNA]</scope>
    <source>
        <strain evidence="2">GT-2023</strain>
        <tissue evidence="2">Liver</tissue>
    </source>
</reference>
<dbReference type="Proteomes" id="UP001558613">
    <property type="component" value="Unassembled WGS sequence"/>
</dbReference>
<gene>
    <name evidence="2" type="ORF">QQF64_013055</name>
</gene>
<sequence>MVRGSWSIRQAATVSFFPRSILLYSKVTESTARAATDARGEKETENRSKGQLGTQWTCQRPGEKETERTKPRMEVEHSLPGVAFSRSSGAVNGWAPVEMEGLSIRFLTAQVMKDSQHPCNEGCSLKFRVKPDPPGCVTREPFLSQGSVRFALGPAKADRNAAEG</sequence>
<dbReference type="EMBL" id="JAYMGO010000019">
    <property type="protein sequence ID" value="KAL1254994.1"/>
    <property type="molecule type" value="Genomic_DNA"/>
</dbReference>